<keyword evidence="9" id="KW-1185">Reference proteome</keyword>
<gene>
    <name evidence="8" type="ORF">KFL_003950050</name>
</gene>
<evidence type="ECO:0000256" key="5">
    <source>
        <dbReference type="ARBA" id="ARBA00022989"/>
    </source>
</evidence>
<dbReference type="STRING" id="105231.A0A1Y1IIN1"/>
<evidence type="ECO:0000256" key="1">
    <source>
        <dbReference type="ARBA" id="ARBA00004389"/>
    </source>
</evidence>
<sequence>MTVSTRHTKVKSDKFQKNILKRGEVPKTSKKEAKYPVGPIVLGFFLFVVVGSAILQIIRQAQSGAPVG</sequence>
<protein>
    <submittedName>
        <fullName evidence="8">Ribosome associated membrane protein RAMP4</fullName>
    </submittedName>
</protein>
<evidence type="ECO:0000313" key="9">
    <source>
        <dbReference type="Proteomes" id="UP000054558"/>
    </source>
</evidence>
<dbReference type="GO" id="GO:0005783">
    <property type="term" value="C:endoplasmic reticulum"/>
    <property type="evidence" value="ECO:0000318"/>
    <property type="project" value="GO_Central"/>
</dbReference>
<comment type="similarity">
    <text evidence="2">Belongs to the RAMP4 family.</text>
</comment>
<evidence type="ECO:0000313" key="8">
    <source>
        <dbReference type="EMBL" id="GAQ88028.1"/>
    </source>
</evidence>
<dbReference type="OrthoDB" id="16679at2759"/>
<dbReference type="Proteomes" id="UP000054558">
    <property type="component" value="Unassembled WGS sequence"/>
</dbReference>
<evidence type="ECO:0000256" key="3">
    <source>
        <dbReference type="ARBA" id="ARBA00022692"/>
    </source>
</evidence>
<dbReference type="Pfam" id="PF06624">
    <property type="entry name" value="RAMP4"/>
    <property type="match status" value="1"/>
</dbReference>
<keyword evidence="5 7" id="KW-1133">Transmembrane helix</keyword>
<keyword evidence="4" id="KW-0256">Endoplasmic reticulum</keyword>
<dbReference type="AlphaFoldDB" id="A0A1Y1IIN1"/>
<comment type="subcellular location">
    <subcellularLocation>
        <location evidence="1">Endoplasmic reticulum membrane</location>
        <topology evidence="1">Single-pass membrane protein</topology>
    </subcellularLocation>
</comment>
<dbReference type="EMBL" id="DF237344">
    <property type="protein sequence ID" value="GAQ88028.1"/>
    <property type="molecule type" value="Genomic_DNA"/>
</dbReference>
<dbReference type="PANTHER" id="PTHR15601">
    <property type="entry name" value="STRESS ASSOCIATED ENDOPLASMIC RETICULUM PROTEIN SERP1/RAMP4"/>
    <property type="match status" value="1"/>
</dbReference>
<accession>A0A1Y1IIN1</accession>
<organism evidence="8 9">
    <name type="scientific">Klebsormidium nitens</name>
    <name type="common">Green alga</name>
    <name type="synonym">Ulothrix nitens</name>
    <dbReference type="NCBI Taxonomy" id="105231"/>
    <lineage>
        <taxon>Eukaryota</taxon>
        <taxon>Viridiplantae</taxon>
        <taxon>Streptophyta</taxon>
        <taxon>Klebsormidiophyceae</taxon>
        <taxon>Klebsormidiales</taxon>
        <taxon>Klebsormidiaceae</taxon>
        <taxon>Klebsormidium</taxon>
    </lineage>
</organism>
<evidence type="ECO:0000256" key="6">
    <source>
        <dbReference type="ARBA" id="ARBA00023136"/>
    </source>
</evidence>
<dbReference type="InterPro" id="IPR010580">
    <property type="entry name" value="ER_stress-assoc"/>
</dbReference>
<evidence type="ECO:0000256" key="4">
    <source>
        <dbReference type="ARBA" id="ARBA00022824"/>
    </source>
</evidence>
<dbReference type="PANTHER" id="PTHR15601:SF0">
    <property type="entry name" value="GEO09675P1"/>
    <property type="match status" value="1"/>
</dbReference>
<keyword evidence="3 7" id="KW-0812">Transmembrane</keyword>
<evidence type="ECO:0000256" key="2">
    <source>
        <dbReference type="ARBA" id="ARBA00005500"/>
    </source>
</evidence>
<reference evidence="8 9" key="1">
    <citation type="journal article" date="2014" name="Nat. Commun.">
        <title>Klebsormidium flaccidum genome reveals primary factors for plant terrestrial adaptation.</title>
        <authorList>
            <person name="Hori K."/>
            <person name="Maruyama F."/>
            <person name="Fujisawa T."/>
            <person name="Togashi T."/>
            <person name="Yamamoto N."/>
            <person name="Seo M."/>
            <person name="Sato S."/>
            <person name="Yamada T."/>
            <person name="Mori H."/>
            <person name="Tajima N."/>
            <person name="Moriyama T."/>
            <person name="Ikeuchi M."/>
            <person name="Watanabe M."/>
            <person name="Wada H."/>
            <person name="Kobayashi K."/>
            <person name="Saito M."/>
            <person name="Masuda T."/>
            <person name="Sasaki-Sekimoto Y."/>
            <person name="Mashiguchi K."/>
            <person name="Awai K."/>
            <person name="Shimojima M."/>
            <person name="Masuda S."/>
            <person name="Iwai M."/>
            <person name="Nobusawa T."/>
            <person name="Narise T."/>
            <person name="Kondo S."/>
            <person name="Saito H."/>
            <person name="Sato R."/>
            <person name="Murakawa M."/>
            <person name="Ihara Y."/>
            <person name="Oshima-Yamada Y."/>
            <person name="Ohtaka K."/>
            <person name="Satoh M."/>
            <person name="Sonobe K."/>
            <person name="Ishii M."/>
            <person name="Ohtani R."/>
            <person name="Kanamori-Sato M."/>
            <person name="Honoki R."/>
            <person name="Miyazaki D."/>
            <person name="Mochizuki H."/>
            <person name="Umetsu J."/>
            <person name="Higashi K."/>
            <person name="Shibata D."/>
            <person name="Kamiya Y."/>
            <person name="Sato N."/>
            <person name="Nakamura Y."/>
            <person name="Tabata S."/>
            <person name="Ida S."/>
            <person name="Kurokawa K."/>
            <person name="Ohta H."/>
        </authorList>
    </citation>
    <scope>NUCLEOTIDE SEQUENCE [LARGE SCALE GENOMIC DNA]</scope>
    <source>
        <strain evidence="8 9">NIES-2285</strain>
    </source>
</reference>
<keyword evidence="6 7" id="KW-0472">Membrane</keyword>
<proteinExistence type="inferred from homology"/>
<name>A0A1Y1IIN1_KLENI</name>
<feature type="transmembrane region" description="Helical" evidence="7">
    <location>
        <begin position="37"/>
        <end position="58"/>
    </location>
</feature>
<dbReference type="GO" id="GO:0030968">
    <property type="term" value="P:endoplasmic reticulum unfolded protein response"/>
    <property type="evidence" value="ECO:0000318"/>
    <property type="project" value="GO_Central"/>
</dbReference>
<dbReference type="OMA" id="KNVNNRG"/>
<dbReference type="GO" id="GO:0005789">
    <property type="term" value="C:endoplasmic reticulum membrane"/>
    <property type="evidence" value="ECO:0007669"/>
    <property type="project" value="UniProtKB-SubCell"/>
</dbReference>
<evidence type="ECO:0000256" key="7">
    <source>
        <dbReference type="SAM" id="Phobius"/>
    </source>
</evidence>